<dbReference type="AlphaFoldDB" id="A0A0D5NHJ6"/>
<protein>
    <recommendedName>
        <fullName evidence="3">Butirosin biosynthesis protein H N-terminal domain-containing protein</fullName>
    </recommendedName>
</protein>
<dbReference type="KEGG" id="pbj:VN24_09945"/>
<dbReference type="STRING" id="1126833.VN24_09945"/>
<sequence>METVSPDLKSTRSSIAQCIHAMLQYTVRKDLSLIDVMGLTSHAFRIRVDDKAGLYGPTSHVWGSFYRRAVENLGFEAVCFDPIIDPIPPEHVEIALGHIHRTLDRDVPAVVWDLFGGDFAVVYGYDDERQLFHAKDREHEGTVPYEKLSRGHIMTLTIVKEKEFDYVDSLSRALAMALTHGRYPEDGITEFRPGLAAYDAWIRAFETRSADPLGNSYNALYVYDARRFAVQFLNEVRDRFRNGVLAEPKRHGGYGFDSGYMAASAEEAARHYAEVASALGELHERFPFPHGGDPSESGVAETAVRLLQRAKASEEQGLRYLARMYYDL</sequence>
<proteinExistence type="predicted"/>
<dbReference type="HOGENOM" id="CLU_831159_0_0_9"/>
<evidence type="ECO:0000313" key="2">
    <source>
        <dbReference type="Proteomes" id="UP000032633"/>
    </source>
</evidence>
<evidence type="ECO:0000313" key="1">
    <source>
        <dbReference type="EMBL" id="AJY74854.1"/>
    </source>
</evidence>
<dbReference type="RefSeq" id="WP_045670287.1">
    <property type="nucleotide sequence ID" value="NZ_CP011058.1"/>
</dbReference>
<dbReference type="EMBL" id="CP011058">
    <property type="protein sequence ID" value="AJY74854.1"/>
    <property type="molecule type" value="Genomic_DNA"/>
</dbReference>
<dbReference type="Proteomes" id="UP000032633">
    <property type="component" value="Chromosome"/>
</dbReference>
<reference evidence="2" key="2">
    <citation type="submission" date="2015-03" db="EMBL/GenBank/DDBJ databases">
        <title>Genome sequence of Paenibacillus beijingensis strain DSM 24997T.</title>
        <authorList>
            <person name="Kwak Y."/>
            <person name="Shin J.-H."/>
        </authorList>
    </citation>
    <scope>NUCLEOTIDE SEQUENCE [LARGE SCALE GENOMIC DNA]</scope>
    <source>
        <strain evidence="2">DSM 24997</strain>
    </source>
</reference>
<name>A0A0D5NHJ6_9BACL</name>
<evidence type="ECO:0008006" key="3">
    <source>
        <dbReference type="Google" id="ProtNLM"/>
    </source>
</evidence>
<accession>A0A0D5NHJ6</accession>
<dbReference type="OrthoDB" id="2960956at2"/>
<reference evidence="1 2" key="1">
    <citation type="journal article" date="2015" name="J. Biotechnol.">
        <title>Complete genome sequence of Paenibacillus beijingensis 7188(T) (=DSM 24997(T)), a novel rhizobacterium from jujube garden soil.</title>
        <authorList>
            <person name="Kwak Y."/>
            <person name="Shin J.H."/>
        </authorList>
    </citation>
    <scope>NUCLEOTIDE SEQUENCE [LARGE SCALE GENOMIC DNA]</scope>
    <source>
        <strain evidence="1 2">DSM 24997</strain>
    </source>
</reference>
<organism evidence="1 2">
    <name type="scientific">Paenibacillus beijingensis</name>
    <dbReference type="NCBI Taxonomy" id="1126833"/>
    <lineage>
        <taxon>Bacteria</taxon>
        <taxon>Bacillati</taxon>
        <taxon>Bacillota</taxon>
        <taxon>Bacilli</taxon>
        <taxon>Bacillales</taxon>
        <taxon>Paenibacillaceae</taxon>
        <taxon>Paenibacillus</taxon>
    </lineage>
</organism>
<gene>
    <name evidence="1" type="ORF">VN24_09945</name>
</gene>
<dbReference type="PATRIC" id="fig|1126833.4.peg.2195"/>
<keyword evidence="2" id="KW-1185">Reference proteome</keyword>